<dbReference type="InterPro" id="IPR008560">
    <property type="entry name" value="DUF842_euk"/>
</dbReference>
<name>A0ABD3RQM1_9STRA</name>
<dbReference type="Pfam" id="PF05811">
    <property type="entry name" value="DUF842"/>
    <property type="match status" value="1"/>
</dbReference>
<proteinExistence type="inferred from homology"/>
<reference evidence="2 3" key="1">
    <citation type="submission" date="2024-10" db="EMBL/GenBank/DDBJ databases">
        <title>Updated reference genomes for cyclostephanoid diatoms.</title>
        <authorList>
            <person name="Roberts W.R."/>
            <person name="Alverson A.J."/>
        </authorList>
    </citation>
    <scope>NUCLEOTIDE SEQUENCE [LARGE SCALE GENOMIC DNA]</scope>
    <source>
        <strain evidence="2 3">AJA228-03</strain>
    </source>
</reference>
<comment type="caution">
    <text evidence="2">The sequence shown here is derived from an EMBL/GenBank/DDBJ whole genome shotgun (WGS) entry which is preliminary data.</text>
</comment>
<dbReference type="Proteomes" id="UP001530377">
    <property type="component" value="Unassembled WGS sequence"/>
</dbReference>
<dbReference type="PANTHER" id="PTHR21096">
    <property type="entry name" value="PROTEIN FAM136A"/>
    <property type="match status" value="1"/>
</dbReference>
<gene>
    <name evidence="2" type="ORF">ACHAXA_002294</name>
</gene>
<sequence>RLLHSKSRTNMASPELQSKVNQLTTKIEGDLTNMVDEIERLKLRPMGRSMHSCIVSCYDKAGKNGRKEQIEQCSQQCQAPYQRAAAVTQHEIGNFQNRLSRALMQCNDDAQSLVAPGMQNDTKKMKRVEDSLLKCIEGVILNGRESLKPMKQRVESQIA</sequence>
<dbReference type="PANTHER" id="PTHR21096:SF0">
    <property type="entry name" value="PROTEIN FAM136A"/>
    <property type="match status" value="1"/>
</dbReference>
<keyword evidence="3" id="KW-1185">Reference proteome</keyword>
<dbReference type="AlphaFoldDB" id="A0ABD3RQM1"/>
<comment type="similarity">
    <text evidence="1">Belongs to the FAM136 family.</text>
</comment>
<dbReference type="EMBL" id="JALLPB020000210">
    <property type="protein sequence ID" value="KAL3815245.1"/>
    <property type="molecule type" value="Genomic_DNA"/>
</dbReference>
<evidence type="ECO:0008006" key="4">
    <source>
        <dbReference type="Google" id="ProtNLM"/>
    </source>
</evidence>
<evidence type="ECO:0000256" key="1">
    <source>
        <dbReference type="ARBA" id="ARBA00009952"/>
    </source>
</evidence>
<evidence type="ECO:0000313" key="3">
    <source>
        <dbReference type="Proteomes" id="UP001530377"/>
    </source>
</evidence>
<evidence type="ECO:0000313" key="2">
    <source>
        <dbReference type="EMBL" id="KAL3815245.1"/>
    </source>
</evidence>
<accession>A0ABD3RQM1</accession>
<feature type="non-terminal residue" evidence="2">
    <location>
        <position position="1"/>
    </location>
</feature>
<protein>
    <recommendedName>
        <fullName evidence="4">Protein FAM136A</fullName>
    </recommendedName>
</protein>
<organism evidence="2 3">
    <name type="scientific">Cyclostephanos tholiformis</name>
    <dbReference type="NCBI Taxonomy" id="382380"/>
    <lineage>
        <taxon>Eukaryota</taxon>
        <taxon>Sar</taxon>
        <taxon>Stramenopiles</taxon>
        <taxon>Ochrophyta</taxon>
        <taxon>Bacillariophyta</taxon>
        <taxon>Coscinodiscophyceae</taxon>
        <taxon>Thalassiosirophycidae</taxon>
        <taxon>Stephanodiscales</taxon>
        <taxon>Stephanodiscaceae</taxon>
        <taxon>Cyclostephanos</taxon>
    </lineage>
</organism>